<evidence type="ECO:0000313" key="1">
    <source>
        <dbReference type="EMBL" id="MTV41486.1"/>
    </source>
</evidence>
<dbReference type="AlphaFoldDB" id="A0A6L6PQU4"/>
<sequence>MSEDKFDQAILKIFKLTHSGVIEWSKSTPPESIAGGSDSVISVYFEATYQGRTLGLFHERFRRQGGTLGMARTIAELTGIAADSSQWGERARLVLLYEDGAVAYSFPYSRVTKDLLETVRYKTSGVDQFLDELLNTEN</sequence>
<comment type="caution">
    <text evidence="1">The sequence shown here is derived from an EMBL/GenBank/DDBJ whole genome shotgun (WGS) entry which is preliminary data.</text>
</comment>
<organism evidence="1 2">
    <name type="scientific">Duganella radicis</name>
    <dbReference type="NCBI Taxonomy" id="551988"/>
    <lineage>
        <taxon>Bacteria</taxon>
        <taxon>Pseudomonadati</taxon>
        <taxon>Pseudomonadota</taxon>
        <taxon>Betaproteobacteria</taxon>
        <taxon>Burkholderiales</taxon>
        <taxon>Oxalobacteraceae</taxon>
        <taxon>Telluria group</taxon>
        <taxon>Duganella</taxon>
    </lineage>
</organism>
<gene>
    <name evidence="1" type="ORF">GM676_28430</name>
</gene>
<evidence type="ECO:0000313" key="2">
    <source>
        <dbReference type="Proteomes" id="UP000475582"/>
    </source>
</evidence>
<name>A0A6L6PQU4_9BURK</name>
<accession>A0A6L6PQU4</accession>
<reference evidence="1 2" key="1">
    <citation type="submission" date="2019-11" db="EMBL/GenBank/DDBJ databases">
        <title>Type strains purchased from KCTC, JCM and DSMZ.</title>
        <authorList>
            <person name="Lu H."/>
        </authorList>
    </citation>
    <scope>NUCLEOTIDE SEQUENCE [LARGE SCALE GENOMIC DNA]</scope>
    <source>
        <strain evidence="1 2">KCTC 22382</strain>
    </source>
</reference>
<dbReference type="OrthoDB" id="8779252at2"/>
<dbReference type="RefSeq" id="WP_155467706.1">
    <property type="nucleotide sequence ID" value="NZ_WNKY01000058.1"/>
</dbReference>
<protein>
    <submittedName>
        <fullName evidence="1">Uncharacterized protein</fullName>
    </submittedName>
</protein>
<dbReference type="EMBL" id="WNKY01000058">
    <property type="protein sequence ID" value="MTV41486.1"/>
    <property type="molecule type" value="Genomic_DNA"/>
</dbReference>
<proteinExistence type="predicted"/>
<dbReference type="Proteomes" id="UP000475582">
    <property type="component" value="Unassembled WGS sequence"/>
</dbReference>
<keyword evidence="2" id="KW-1185">Reference proteome</keyword>